<dbReference type="InterPro" id="IPR029442">
    <property type="entry name" value="GyrI-like"/>
</dbReference>
<dbReference type="Pfam" id="PF00805">
    <property type="entry name" value="Pentapeptide"/>
    <property type="match status" value="2"/>
</dbReference>
<reference evidence="2" key="1">
    <citation type="submission" date="2021-03" db="EMBL/GenBank/DDBJ databases">
        <title>Antimicrobial resistance genes in bacteria isolated from Japanese honey, and their potential for conferring macrolide and lincosamide resistance in the American foulbrood pathogen Paenibacillus larvae.</title>
        <authorList>
            <person name="Okamoto M."/>
            <person name="Kumagai M."/>
            <person name="Kanamori H."/>
            <person name="Takamatsu D."/>
        </authorList>
    </citation>
    <scope>NUCLEOTIDE SEQUENCE</scope>
    <source>
        <strain evidence="2">J2TS6</strain>
    </source>
</reference>
<dbReference type="Gene3D" id="2.160.20.80">
    <property type="entry name" value="E3 ubiquitin-protein ligase SopA"/>
    <property type="match status" value="1"/>
</dbReference>
<dbReference type="SUPFAM" id="SSF55136">
    <property type="entry name" value="Probable bacterial effector-binding domain"/>
    <property type="match status" value="2"/>
</dbReference>
<sequence>MNVEIVERPAIKAAVLRVPRDGKLVREAWAKVTAWLDGHPAVAERQHGYVFIPEWQWATEVTTLWVGMAVHHFGGLPAELEAITIPAKRFAKMTVQGDRTRMEAAYDALFRWFAEGTYARDTREGSFGFEMNRLNPMNPFDIPADEIDSFDFDIFAPILSESKLLAPDRYPGIMNVEVRKGRDRRIVGAETFIDQKTTKAERAIPAFWEGVMPRLREIADVKQPFATIGLYRYDPPFGPHQDFRYVAGVEVEAESKAPLPEGMTEVTVPANDFVVVTYRGKASGLGQVWDYFHGFWFPRQAEYDAVDDFEFERHDERYLGADDERSVFEMHFPVRRRAKDKRLTDKIVVDEKGGHVLQDLWGESVRMASFQNADLHGIDMRSSRLRHVNFVGAELEHIYFAGVHVDEIQMGGTVFEHIRRPEASQSRLDEEPGTDGWVNVEPVVFRDCDLSTARFEGCNLSDVNISNCRLDGMTIDGIPVTALLEHYSKSGGK</sequence>
<dbReference type="InterPro" id="IPR053182">
    <property type="entry name" value="YobU-like_regulator"/>
</dbReference>
<dbReference type="PANTHER" id="PTHR36444">
    <property type="entry name" value="TRANSCRIPTIONAL REGULATOR PROTEIN YOBU-RELATED"/>
    <property type="match status" value="1"/>
</dbReference>
<proteinExistence type="predicted"/>
<dbReference type="RefSeq" id="WP_160044959.1">
    <property type="nucleotide sequence ID" value="NZ_BORQ01000011.1"/>
</dbReference>
<feature type="domain" description="AraC effector-binding" evidence="1">
    <location>
        <begin position="174"/>
        <end position="335"/>
    </location>
</feature>
<dbReference type="SMART" id="SM00871">
    <property type="entry name" value="AraC_E_bind"/>
    <property type="match status" value="2"/>
</dbReference>
<feature type="domain" description="AraC effector-binding" evidence="1">
    <location>
        <begin position="1"/>
        <end position="159"/>
    </location>
</feature>
<keyword evidence="3" id="KW-1185">Reference proteome</keyword>
<evidence type="ECO:0000313" key="3">
    <source>
        <dbReference type="Proteomes" id="UP000679779"/>
    </source>
</evidence>
<dbReference type="Pfam" id="PF14526">
    <property type="entry name" value="Cass2"/>
    <property type="match status" value="1"/>
</dbReference>
<gene>
    <name evidence="2" type="ORF">J2TS6_56850</name>
</gene>
<organism evidence="2 3">
    <name type="scientific">Paenibacillus albilobatus</name>
    <dbReference type="NCBI Taxonomy" id="2716884"/>
    <lineage>
        <taxon>Bacteria</taxon>
        <taxon>Bacillati</taxon>
        <taxon>Bacillota</taxon>
        <taxon>Bacilli</taxon>
        <taxon>Bacillales</taxon>
        <taxon>Paenibacillaceae</taxon>
        <taxon>Paenibacillus</taxon>
    </lineage>
</organism>
<dbReference type="PANTHER" id="PTHR36444:SF2">
    <property type="entry name" value="TRANSCRIPTIONAL REGULATOR PROTEIN YOBU-RELATED"/>
    <property type="match status" value="1"/>
</dbReference>
<dbReference type="InterPro" id="IPR011256">
    <property type="entry name" value="Reg_factor_effector_dom_sf"/>
</dbReference>
<dbReference type="AlphaFoldDB" id="A0A919XMM2"/>
<name>A0A919XMM2_9BACL</name>
<dbReference type="Gene3D" id="3.20.80.10">
    <property type="entry name" value="Regulatory factor, effector binding domain"/>
    <property type="match status" value="2"/>
</dbReference>
<evidence type="ECO:0000259" key="1">
    <source>
        <dbReference type="SMART" id="SM00871"/>
    </source>
</evidence>
<comment type="caution">
    <text evidence="2">The sequence shown here is derived from an EMBL/GenBank/DDBJ whole genome shotgun (WGS) entry which is preliminary data.</text>
</comment>
<dbReference type="InterPro" id="IPR010499">
    <property type="entry name" value="AraC_E-bd"/>
</dbReference>
<protein>
    <recommendedName>
        <fullName evidence="1">AraC effector-binding domain-containing protein</fullName>
    </recommendedName>
</protein>
<dbReference type="SUPFAM" id="SSF141571">
    <property type="entry name" value="Pentapeptide repeat-like"/>
    <property type="match status" value="1"/>
</dbReference>
<dbReference type="Proteomes" id="UP000679779">
    <property type="component" value="Unassembled WGS sequence"/>
</dbReference>
<dbReference type="InterPro" id="IPR029441">
    <property type="entry name" value="Cass2"/>
</dbReference>
<dbReference type="Pfam" id="PF06445">
    <property type="entry name" value="GyrI-like"/>
    <property type="match status" value="1"/>
</dbReference>
<dbReference type="InterPro" id="IPR001646">
    <property type="entry name" value="5peptide_repeat"/>
</dbReference>
<dbReference type="EMBL" id="BORQ01000011">
    <property type="protein sequence ID" value="GIO34544.1"/>
    <property type="molecule type" value="Genomic_DNA"/>
</dbReference>
<accession>A0A919XMM2</accession>
<evidence type="ECO:0000313" key="2">
    <source>
        <dbReference type="EMBL" id="GIO34544.1"/>
    </source>
</evidence>